<dbReference type="InParanoid" id="M1CYS5"/>
<dbReference type="Gramene" id="PGSC0003DMT400077701">
    <property type="protein sequence ID" value="PGSC0003DMT400077701"/>
    <property type="gene ID" value="PGSC0003DMG402030227"/>
</dbReference>
<dbReference type="Proteomes" id="UP000011115">
    <property type="component" value="Unassembled WGS sequence"/>
</dbReference>
<evidence type="ECO:0000313" key="3">
    <source>
        <dbReference type="Proteomes" id="UP000011115"/>
    </source>
</evidence>
<dbReference type="EnsemblPlants" id="PGSC0003DMT400077701">
    <property type="protein sequence ID" value="PGSC0003DMT400077701"/>
    <property type="gene ID" value="PGSC0003DMG402030227"/>
</dbReference>
<sequence length="71" mass="7969">MTIHGFLGTFMILIDFLKTVISTVEYVQDESLGTIFNVHKSTNEESTSYSFATPENHDILDGPLSNHHCSH</sequence>
<feature type="signal peptide" evidence="1">
    <location>
        <begin position="1"/>
        <end position="22"/>
    </location>
</feature>
<dbReference type="HOGENOM" id="CLU_2745008_0_0_1"/>
<keyword evidence="3" id="KW-1185">Reference proteome</keyword>
<proteinExistence type="predicted"/>
<feature type="chain" id="PRO_5004013441" evidence="1">
    <location>
        <begin position="23"/>
        <end position="71"/>
    </location>
</feature>
<name>M1CYS5_SOLTU</name>
<evidence type="ECO:0000313" key="2">
    <source>
        <dbReference type="EnsemblPlants" id="PGSC0003DMT400077701"/>
    </source>
</evidence>
<organism evidence="2 3">
    <name type="scientific">Solanum tuberosum</name>
    <name type="common">Potato</name>
    <dbReference type="NCBI Taxonomy" id="4113"/>
    <lineage>
        <taxon>Eukaryota</taxon>
        <taxon>Viridiplantae</taxon>
        <taxon>Streptophyta</taxon>
        <taxon>Embryophyta</taxon>
        <taxon>Tracheophyta</taxon>
        <taxon>Spermatophyta</taxon>
        <taxon>Magnoliopsida</taxon>
        <taxon>eudicotyledons</taxon>
        <taxon>Gunneridae</taxon>
        <taxon>Pentapetalae</taxon>
        <taxon>asterids</taxon>
        <taxon>lamiids</taxon>
        <taxon>Solanales</taxon>
        <taxon>Solanaceae</taxon>
        <taxon>Solanoideae</taxon>
        <taxon>Solaneae</taxon>
        <taxon>Solanum</taxon>
    </lineage>
</organism>
<accession>M1CYS5</accession>
<keyword evidence="1" id="KW-0732">Signal</keyword>
<evidence type="ECO:0000256" key="1">
    <source>
        <dbReference type="SAM" id="SignalP"/>
    </source>
</evidence>
<reference evidence="2" key="2">
    <citation type="submission" date="2015-06" db="UniProtKB">
        <authorList>
            <consortium name="EnsemblPlants"/>
        </authorList>
    </citation>
    <scope>IDENTIFICATION</scope>
    <source>
        <strain evidence="2">DM1-3 516 R44</strain>
    </source>
</reference>
<dbReference type="AlphaFoldDB" id="M1CYS5"/>
<reference evidence="3" key="1">
    <citation type="journal article" date="2011" name="Nature">
        <title>Genome sequence and analysis of the tuber crop potato.</title>
        <authorList>
            <consortium name="The Potato Genome Sequencing Consortium"/>
        </authorList>
    </citation>
    <scope>NUCLEOTIDE SEQUENCE [LARGE SCALE GENOMIC DNA]</scope>
    <source>
        <strain evidence="3">cv. DM1-3 516 R44</strain>
    </source>
</reference>
<dbReference type="PaxDb" id="4113-PGSC0003DMT400077701"/>
<protein>
    <submittedName>
        <fullName evidence="2">Uncharacterized protein</fullName>
    </submittedName>
</protein>